<dbReference type="AlphaFoldDB" id="A0A644W3W0"/>
<evidence type="ECO:0000313" key="2">
    <source>
        <dbReference type="EMBL" id="MPL98277.1"/>
    </source>
</evidence>
<reference evidence="2" key="1">
    <citation type="submission" date="2019-08" db="EMBL/GenBank/DDBJ databases">
        <authorList>
            <person name="Kucharzyk K."/>
            <person name="Murdoch R.W."/>
            <person name="Higgins S."/>
            <person name="Loffler F."/>
        </authorList>
    </citation>
    <scope>NUCLEOTIDE SEQUENCE</scope>
</reference>
<feature type="compositionally biased region" description="Polar residues" evidence="1">
    <location>
        <begin position="23"/>
        <end position="34"/>
    </location>
</feature>
<organism evidence="2">
    <name type="scientific">bioreactor metagenome</name>
    <dbReference type="NCBI Taxonomy" id="1076179"/>
    <lineage>
        <taxon>unclassified sequences</taxon>
        <taxon>metagenomes</taxon>
        <taxon>ecological metagenomes</taxon>
    </lineage>
</organism>
<dbReference type="EMBL" id="VSSQ01000599">
    <property type="protein sequence ID" value="MPL98277.1"/>
    <property type="molecule type" value="Genomic_DNA"/>
</dbReference>
<feature type="region of interest" description="Disordered" evidence="1">
    <location>
        <begin position="1"/>
        <end position="34"/>
    </location>
</feature>
<comment type="caution">
    <text evidence="2">The sequence shown here is derived from an EMBL/GenBank/DDBJ whole genome shotgun (WGS) entry which is preliminary data.</text>
</comment>
<evidence type="ECO:0000256" key="1">
    <source>
        <dbReference type="SAM" id="MobiDB-lite"/>
    </source>
</evidence>
<proteinExistence type="predicted"/>
<name>A0A644W3W0_9ZZZZ</name>
<accession>A0A644W3W0</accession>
<sequence length="52" mass="5819">MSNNKKNRTDGTIPMKNKDVATPVNSNNTSSSAYEYTDLENIARVSKSNQKR</sequence>
<gene>
    <name evidence="2" type="ORF">SDC9_44477</name>
</gene>
<protein>
    <submittedName>
        <fullName evidence="2">Uncharacterized protein</fullName>
    </submittedName>
</protein>